<proteinExistence type="inferred from homology"/>
<evidence type="ECO:0000259" key="4">
    <source>
        <dbReference type="Pfam" id="PF13476"/>
    </source>
</evidence>
<feature type="non-terminal residue" evidence="5">
    <location>
        <position position="228"/>
    </location>
</feature>
<comment type="similarity">
    <text evidence="1">Belongs to the SMC family. SbcC subfamily.</text>
</comment>
<dbReference type="RefSeq" id="WP_268918768.1">
    <property type="nucleotide sequence ID" value="NZ_JAPTMY010000074.1"/>
</dbReference>
<dbReference type="EMBL" id="JAPTMY010000074">
    <property type="protein sequence ID" value="MCZ0859601.1"/>
    <property type="molecule type" value="Genomic_DNA"/>
</dbReference>
<dbReference type="SUPFAM" id="SSF52540">
    <property type="entry name" value="P-loop containing nucleoside triphosphate hydrolases"/>
    <property type="match status" value="1"/>
</dbReference>
<dbReference type="Gene3D" id="3.40.50.300">
    <property type="entry name" value="P-loop containing nucleotide triphosphate hydrolases"/>
    <property type="match status" value="1"/>
</dbReference>
<comment type="caution">
    <text evidence="5">The sequence shown here is derived from an EMBL/GenBank/DDBJ whole genome shotgun (WGS) entry which is preliminary data.</text>
</comment>
<feature type="domain" description="Rad50/SbcC-type AAA" evidence="4">
    <location>
        <begin position="6"/>
        <end position="188"/>
    </location>
</feature>
<accession>A0ABT4ICX8</accession>
<dbReference type="InterPro" id="IPR038729">
    <property type="entry name" value="Rad50/SbcC_AAA"/>
</dbReference>
<keyword evidence="6" id="KW-1185">Reference proteome</keyword>
<evidence type="ECO:0000256" key="2">
    <source>
        <dbReference type="ARBA" id="ARBA00011322"/>
    </source>
</evidence>
<dbReference type="PANTHER" id="PTHR32114">
    <property type="entry name" value="ABC TRANSPORTER ABCH.3"/>
    <property type="match status" value="1"/>
</dbReference>
<dbReference type="Pfam" id="PF13476">
    <property type="entry name" value="AAA_23"/>
    <property type="match status" value="1"/>
</dbReference>
<dbReference type="PANTHER" id="PTHR32114:SF2">
    <property type="entry name" value="ABC TRANSPORTER ABCH.3"/>
    <property type="match status" value="1"/>
</dbReference>
<evidence type="ECO:0000313" key="5">
    <source>
        <dbReference type="EMBL" id="MCZ0859601.1"/>
    </source>
</evidence>
<evidence type="ECO:0000256" key="1">
    <source>
        <dbReference type="ARBA" id="ARBA00006930"/>
    </source>
</evidence>
<gene>
    <name evidence="5" type="ORF">OHJ16_16340</name>
</gene>
<dbReference type="Proteomes" id="UP001072034">
    <property type="component" value="Unassembled WGS sequence"/>
</dbReference>
<reference evidence="5" key="1">
    <citation type="submission" date="2022-10" db="EMBL/GenBank/DDBJ databases">
        <title>Genome sequence of Actinomyces israelii ATCC 10048.</title>
        <authorList>
            <person name="Watt R.M."/>
            <person name="Tong W.M."/>
        </authorList>
    </citation>
    <scope>NUCLEOTIDE SEQUENCE</scope>
    <source>
        <strain evidence="5">ATCC 10048</strain>
    </source>
</reference>
<name>A0ABT4ICX8_9ACTO</name>
<sequence>MRLHTLTMTGIGPYAGTETIDFDRFTASGRFLLTGPTGAGKTTIIDAIVFALYGQVADSAGSSKQRLRSTLVDGAAASEVDLTFSTSAGVYRILRSPEYRRPKKRGTGTTRQNASARLWRLAAPGGRPLDDPLTRLDDVGAEVARVVGLSRDQFTQTVVLPQGRFARFLRATSADRHTLLRDVFGTAIFDAIQAEIAERGRLTDRETQAARQALRARVELAAPLLAAL</sequence>
<protein>
    <recommendedName>
        <fullName evidence="3">Nuclease SbcCD subunit C</fullName>
    </recommendedName>
</protein>
<evidence type="ECO:0000313" key="6">
    <source>
        <dbReference type="Proteomes" id="UP001072034"/>
    </source>
</evidence>
<evidence type="ECO:0000256" key="3">
    <source>
        <dbReference type="ARBA" id="ARBA00013368"/>
    </source>
</evidence>
<comment type="subunit">
    <text evidence="2">Heterodimer of SbcC and SbcD.</text>
</comment>
<organism evidence="5 6">
    <name type="scientific">Actinomyces israelii</name>
    <dbReference type="NCBI Taxonomy" id="1659"/>
    <lineage>
        <taxon>Bacteria</taxon>
        <taxon>Bacillati</taxon>
        <taxon>Actinomycetota</taxon>
        <taxon>Actinomycetes</taxon>
        <taxon>Actinomycetales</taxon>
        <taxon>Actinomycetaceae</taxon>
        <taxon>Actinomyces</taxon>
    </lineage>
</organism>
<dbReference type="InterPro" id="IPR027417">
    <property type="entry name" value="P-loop_NTPase"/>
</dbReference>